<dbReference type="InterPro" id="IPR012338">
    <property type="entry name" value="Beta-lactam/transpept-like"/>
</dbReference>
<dbReference type="PANTHER" id="PTHR43283:SF7">
    <property type="entry name" value="BETA-LACTAMASE-RELATED DOMAIN-CONTAINING PROTEIN"/>
    <property type="match status" value="1"/>
</dbReference>
<dbReference type="Gene3D" id="3.40.710.10">
    <property type="entry name" value="DD-peptidase/beta-lactamase superfamily"/>
    <property type="match status" value="1"/>
</dbReference>
<dbReference type="Proteomes" id="UP000466864">
    <property type="component" value="Unassembled WGS sequence"/>
</dbReference>
<reference evidence="2 3" key="1">
    <citation type="submission" date="2019-08" db="EMBL/GenBank/DDBJ databases">
        <title>In-depth cultivation of the pig gut microbiome towards novel bacterial diversity and tailored functional studies.</title>
        <authorList>
            <person name="Wylensek D."/>
            <person name="Hitch T.C.A."/>
            <person name="Clavel T."/>
        </authorList>
    </citation>
    <scope>NUCLEOTIDE SEQUENCE [LARGE SCALE GENOMIC DNA]</scope>
    <source>
        <strain evidence="2 3">Oil+RF-744-WCA-WT-13</strain>
    </source>
</reference>
<evidence type="ECO:0000313" key="2">
    <source>
        <dbReference type="EMBL" id="MST82811.1"/>
    </source>
</evidence>
<sequence>MAEISFSFIQLFFKLMARQTGQIGKIDFIPQKPHFRGEPVEQPFPRESPESQGVESAHVREYLEALKMSPDANIHQAIVIRHGKIIAECSFSPYQRGMWHITHSMCKTFTGLAAGLAIQEGLFGLDESIDDIFPDKIRLLSRIGRKKVTIRHLLTMTSGVEYSEAGAIESSDWCTNFMSAGCKFEPGTKFEYNSMNSFMLSAAIQERSGITMFQFLKTRIFDPMGIKEIFWEESPRGYTKGGWGCFIRPEDACKIGQLMLNKGLWNGRQLVPAYWIESMTSRQVENDKFGYGYQCWIEQRPGGFAMNGLFGQDVICYPDDDMILMVNSGNRELLQEGSLTEILRKFWGISYHPSPVPLRENPRELKKLAEQIALYSGHDTYGGSGLGSAILEDAVNRNLAQLPPDFKKARRTRRGWGLWAPKATVMSPQEMLETLKNHTFQMKNGRTGVFPLICQVVHNNYTDGIRKIGFADVNGTMNVLLYEGEEILPVKVGFEEPAVSEISIHGEPYYIGTAGRIATDEYDRVVLLLNISFIEEACCRKMNLYFDGEDLEVRYSETPGDAVIADALAYTGDSQDVFRLPIIRQIVEQGGKDFLDVSIQGTVNPTDRGHLVREGEKTGDRP</sequence>
<gene>
    <name evidence="2" type="ORF">FYJ60_10880</name>
</gene>
<protein>
    <submittedName>
        <fullName evidence="2">Serine hydrolase</fullName>
    </submittedName>
</protein>
<accession>A0A7X2TQH3</accession>
<dbReference type="AlphaFoldDB" id="A0A7X2TQH3"/>
<dbReference type="InterPro" id="IPR050789">
    <property type="entry name" value="Diverse_Enzym_Activities"/>
</dbReference>
<proteinExistence type="predicted"/>
<dbReference type="SUPFAM" id="SSF56601">
    <property type="entry name" value="beta-lactamase/transpeptidase-like"/>
    <property type="match status" value="1"/>
</dbReference>
<keyword evidence="3" id="KW-1185">Reference proteome</keyword>
<dbReference type="EMBL" id="VUMV01000009">
    <property type="protein sequence ID" value="MST82811.1"/>
    <property type="molecule type" value="Genomic_DNA"/>
</dbReference>
<keyword evidence="2" id="KW-0378">Hydrolase</keyword>
<evidence type="ECO:0000313" key="3">
    <source>
        <dbReference type="Proteomes" id="UP000466864"/>
    </source>
</evidence>
<dbReference type="Pfam" id="PF00144">
    <property type="entry name" value="Beta-lactamase"/>
    <property type="match status" value="1"/>
</dbReference>
<dbReference type="GO" id="GO:0016787">
    <property type="term" value="F:hydrolase activity"/>
    <property type="evidence" value="ECO:0007669"/>
    <property type="project" value="UniProtKB-KW"/>
</dbReference>
<name>A0A7X2TQH3_9FIRM</name>
<comment type="caution">
    <text evidence="2">The sequence shown here is derived from an EMBL/GenBank/DDBJ whole genome shotgun (WGS) entry which is preliminary data.</text>
</comment>
<dbReference type="PANTHER" id="PTHR43283">
    <property type="entry name" value="BETA-LACTAMASE-RELATED"/>
    <property type="match status" value="1"/>
</dbReference>
<dbReference type="InterPro" id="IPR001466">
    <property type="entry name" value="Beta-lactam-related"/>
</dbReference>
<feature type="domain" description="Beta-lactamase-related" evidence="1">
    <location>
        <begin position="77"/>
        <end position="326"/>
    </location>
</feature>
<organism evidence="2 3">
    <name type="scientific">Bilifractor porci</name>
    <dbReference type="NCBI Taxonomy" id="2606636"/>
    <lineage>
        <taxon>Bacteria</taxon>
        <taxon>Bacillati</taxon>
        <taxon>Bacillota</taxon>
        <taxon>Clostridia</taxon>
        <taxon>Lachnospirales</taxon>
        <taxon>Lachnospiraceae</taxon>
        <taxon>Bilifractor</taxon>
    </lineage>
</organism>
<dbReference type="RefSeq" id="WP_154458716.1">
    <property type="nucleotide sequence ID" value="NZ_VUMV01000009.1"/>
</dbReference>
<evidence type="ECO:0000259" key="1">
    <source>
        <dbReference type="Pfam" id="PF00144"/>
    </source>
</evidence>